<dbReference type="PANTHER" id="PTHR34835">
    <property type="entry name" value="OS07G0283600 PROTEIN-RELATED"/>
    <property type="match status" value="1"/>
</dbReference>
<gene>
    <name evidence="2" type="ORF">CEURO_LOCUS20229</name>
</gene>
<evidence type="ECO:0000313" key="2">
    <source>
        <dbReference type="EMBL" id="CAH9114007.1"/>
    </source>
</evidence>
<name>A0A9P0ZT41_CUSEU</name>
<proteinExistence type="predicted"/>
<accession>A0A9P0ZT41</accession>
<feature type="region of interest" description="Disordered" evidence="1">
    <location>
        <begin position="1"/>
        <end position="71"/>
    </location>
</feature>
<dbReference type="OrthoDB" id="1751080at2759"/>
<evidence type="ECO:0000256" key="1">
    <source>
        <dbReference type="SAM" id="MobiDB-lite"/>
    </source>
</evidence>
<feature type="compositionally biased region" description="Polar residues" evidence="1">
    <location>
        <begin position="1"/>
        <end position="16"/>
    </location>
</feature>
<comment type="caution">
    <text evidence="2">The sequence shown here is derived from an EMBL/GenBank/DDBJ whole genome shotgun (WGS) entry which is preliminary data.</text>
</comment>
<protein>
    <submittedName>
        <fullName evidence="2">Uncharacterized protein</fullName>
    </submittedName>
</protein>
<dbReference type="AlphaFoldDB" id="A0A9P0ZT41"/>
<keyword evidence="3" id="KW-1185">Reference proteome</keyword>
<evidence type="ECO:0000313" key="3">
    <source>
        <dbReference type="Proteomes" id="UP001152484"/>
    </source>
</evidence>
<organism evidence="2 3">
    <name type="scientific">Cuscuta europaea</name>
    <name type="common">European dodder</name>
    <dbReference type="NCBI Taxonomy" id="41803"/>
    <lineage>
        <taxon>Eukaryota</taxon>
        <taxon>Viridiplantae</taxon>
        <taxon>Streptophyta</taxon>
        <taxon>Embryophyta</taxon>
        <taxon>Tracheophyta</taxon>
        <taxon>Spermatophyta</taxon>
        <taxon>Magnoliopsida</taxon>
        <taxon>eudicotyledons</taxon>
        <taxon>Gunneridae</taxon>
        <taxon>Pentapetalae</taxon>
        <taxon>asterids</taxon>
        <taxon>lamiids</taxon>
        <taxon>Solanales</taxon>
        <taxon>Convolvulaceae</taxon>
        <taxon>Cuscuteae</taxon>
        <taxon>Cuscuta</taxon>
        <taxon>Cuscuta subgen. Cuscuta</taxon>
    </lineage>
</organism>
<sequence>MASTNENDGASGSGKSATDMRGTRLQSVRKAKGKRSNESARNEFEQIIVKRQRKQGEEQESDDDFEVQPRHGGVDTELVENKAKKISIKEIKSGYRSIRTRSSPHVLAKALSGMTEAQKADVKSIGFGALFDLDIAEIPGKLGYWVLDSFDPKKCSLVLPDGTNVRITELDVTRVLGFPLGGKTIAQKKKNEDCAFLQDWRAIFNKEESKISPSDVSAAMLSKSEGDDWFKRHFIVLVVYLLLDNTQNGYVNPIIMNQLEDVDQIISELKWCDHVLNCLIENKVSWEKK</sequence>
<reference evidence="2" key="1">
    <citation type="submission" date="2022-07" db="EMBL/GenBank/DDBJ databases">
        <authorList>
            <person name="Macas J."/>
            <person name="Novak P."/>
            <person name="Neumann P."/>
        </authorList>
    </citation>
    <scope>NUCLEOTIDE SEQUENCE</scope>
</reference>
<dbReference type="Proteomes" id="UP001152484">
    <property type="component" value="Unassembled WGS sequence"/>
</dbReference>
<feature type="compositionally biased region" description="Basic and acidic residues" evidence="1">
    <location>
        <begin position="35"/>
        <end position="44"/>
    </location>
</feature>
<dbReference type="PANTHER" id="PTHR34835:SF90">
    <property type="entry name" value="AMINOTRANSFERASE-LIKE PLANT MOBILE DOMAIN-CONTAINING PROTEIN"/>
    <property type="match status" value="1"/>
</dbReference>
<dbReference type="EMBL" id="CAMAPE010000062">
    <property type="protein sequence ID" value="CAH9114007.1"/>
    <property type="molecule type" value="Genomic_DNA"/>
</dbReference>